<dbReference type="InterPro" id="IPR007410">
    <property type="entry name" value="LpqE-like"/>
</dbReference>
<evidence type="ECO:0000313" key="4">
    <source>
        <dbReference type="Proteomes" id="UP000182652"/>
    </source>
</evidence>
<dbReference type="PROSITE" id="PS51257">
    <property type="entry name" value="PROKAR_LIPOPROTEIN"/>
    <property type="match status" value="1"/>
</dbReference>
<organism evidence="3 4">
    <name type="scientific">Arthrobacter woluwensis</name>
    <dbReference type="NCBI Taxonomy" id="156980"/>
    <lineage>
        <taxon>Bacteria</taxon>
        <taxon>Bacillati</taxon>
        <taxon>Actinomycetota</taxon>
        <taxon>Actinomycetes</taxon>
        <taxon>Micrococcales</taxon>
        <taxon>Micrococcaceae</taxon>
        <taxon>Arthrobacter</taxon>
    </lineage>
</organism>
<protein>
    <recommendedName>
        <fullName evidence="5">Copper chaperone PCu(A)C</fullName>
    </recommendedName>
</protein>
<evidence type="ECO:0000256" key="1">
    <source>
        <dbReference type="SAM" id="MobiDB-lite"/>
    </source>
</evidence>
<dbReference type="SUPFAM" id="SSF110087">
    <property type="entry name" value="DR1885-like metal-binding protein"/>
    <property type="match status" value="1"/>
</dbReference>
<dbReference type="Proteomes" id="UP000182652">
    <property type="component" value="Unassembled WGS sequence"/>
</dbReference>
<name>A0A1H4VQ15_9MICC</name>
<accession>A0A1H4VQ15</accession>
<dbReference type="RefSeq" id="WP_074784644.1">
    <property type="nucleotide sequence ID" value="NZ_FNSN01000004.1"/>
</dbReference>
<dbReference type="AlphaFoldDB" id="A0A1H4VQ15"/>
<dbReference type="PANTHER" id="PTHR36302">
    <property type="entry name" value="BLR7088 PROTEIN"/>
    <property type="match status" value="1"/>
</dbReference>
<dbReference type="STRING" id="156980.SAMN04489745_3282"/>
<proteinExistence type="predicted"/>
<keyword evidence="2" id="KW-0732">Signal</keyword>
<keyword evidence="4" id="KW-1185">Reference proteome</keyword>
<feature type="region of interest" description="Disordered" evidence="1">
    <location>
        <begin position="161"/>
        <end position="195"/>
    </location>
</feature>
<dbReference type="EMBL" id="FNSN01000004">
    <property type="protein sequence ID" value="SEC83209.1"/>
    <property type="molecule type" value="Genomic_DNA"/>
</dbReference>
<sequence length="195" mass="19624">MTTKKTLSLLSLAAAAALALSACSSGNAPAPAASSTSPAPALSISEPWVKAASSGMTAAFGTVRNGSGKDITITTVTTPASPMAELHETVMNPSGGMQMRAKEGGFTIPAGGELKLEPGANHIMLVKLAKAYRAGDEIPFELKASDGTTLSFTAQVKDFSGAKENYAPGGDSSQHSGHGGEDHSGHAQPTTSPAK</sequence>
<dbReference type="Gene3D" id="2.60.40.1890">
    <property type="entry name" value="PCu(A)C copper chaperone"/>
    <property type="match status" value="1"/>
</dbReference>
<dbReference type="InterPro" id="IPR036182">
    <property type="entry name" value="PCuAC_sf"/>
</dbReference>
<gene>
    <name evidence="3" type="ORF">SAMN04489745_3282</name>
</gene>
<evidence type="ECO:0000256" key="2">
    <source>
        <dbReference type="SAM" id="SignalP"/>
    </source>
</evidence>
<evidence type="ECO:0008006" key="5">
    <source>
        <dbReference type="Google" id="ProtNLM"/>
    </source>
</evidence>
<evidence type="ECO:0000313" key="3">
    <source>
        <dbReference type="EMBL" id="SEC83209.1"/>
    </source>
</evidence>
<feature type="chain" id="PRO_5039641584" description="Copper chaperone PCu(A)C" evidence="2">
    <location>
        <begin position="31"/>
        <end position="195"/>
    </location>
</feature>
<reference evidence="3 4" key="1">
    <citation type="submission" date="2016-10" db="EMBL/GenBank/DDBJ databases">
        <authorList>
            <person name="de Groot N.N."/>
        </authorList>
    </citation>
    <scope>NUCLEOTIDE SEQUENCE [LARGE SCALE GENOMIC DNA]</scope>
    <source>
        <strain evidence="3 4">DSM 10495</strain>
    </source>
</reference>
<dbReference type="PANTHER" id="PTHR36302:SF1">
    <property type="entry name" value="COPPER CHAPERONE PCU(A)C"/>
    <property type="match status" value="1"/>
</dbReference>
<dbReference type="Pfam" id="PF04314">
    <property type="entry name" value="PCuAC"/>
    <property type="match status" value="1"/>
</dbReference>
<dbReference type="InterPro" id="IPR058248">
    <property type="entry name" value="Lxx211020-like"/>
</dbReference>
<feature type="signal peptide" evidence="2">
    <location>
        <begin position="1"/>
        <end position="30"/>
    </location>
</feature>